<dbReference type="PANTHER" id="PTHR43751">
    <property type="entry name" value="SULFATASE"/>
    <property type="match status" value="1"/>
</dbReference>
<dbReference type="GO" id="GO:0016787">
    <property type="term" value="F:hydrolase activity"/>
    <property type="evidence" value="ECO:0007669"/>
    <property type="project" value="UniProtKB-KW"/>
</dbReference>
<dbReference type="InterPro" id="IPR000917">
    <property type="entry name" value="Sulfatase_N"/>
</dbReference>
<dbReference type="Pfam" id="PF00884">
    <property type="entry name" value="Sulfatase"/>
    <property type="match status" value="1"/>
</dbReference>
<protein>
    <submittedName>
        <fullName evidence="3">Arylsulfatase</fullName>
        <ecNumber evidence="3">3.1.6.-</ecNumber>
    </submittedName>
</protein>
<feature type="modified residue" description="3-oxoalanine (Ser)" evidence="1">
    <location>
        <position position="79"/>
    </location>
</feature>
<dbReference type="AlphaFoldDB" id="B5CWC8"/>
<dbReference type="CDD" id="cd16145">
    <property type="entry name" value="ARS_like"/>
    <property type="match status" value="1"/>
</dbReference>
<comment type="PTM">
    <text evidence="1">The conversion to 3-oxoalanine (also known as C-formylglycine, FGly), of a serine or cysteine residue in prokaryotes and of a cysteine residue in eukaryotes, is critical for catalytic activity.</text>
</comment>
<dbReference type="PROSITE" id="PS51257">
    <property type="entry name" value="PROKAR_LIPOPROTEIN"/>
    <property type="match status" value="1"/>
</dbReference>
<dbReference type="SUPFAM" id="SSF53649">
    <property type="entry name" value="Alkaline phosphatase-like"/>
    <property type="match status" value="1"/>
</dbReference>
<dbReference type="PANTHER" id="PTHR43751:SF3">
    <property type="entry name" value="SULFATASE N-TERMINAL DOMAIN-CONTAINING PROTEIN"/>
    <property type="match status" value="1"/>
</dbReference>
<dbReference type="eggNOG" id="COG3119">
    <property type="taxonomic scope" value="Bacteria"/>
</dbReference>
<organism evidence="3 4">
    <name type="scientific">Phocaeicola plebeius (strain DSM 17135 / JCM 12973 / CCUG 54634 / M2)</name>
    <name type="common">Bacteroides plebeius</name>
    <dbReference type="NCBI Taxonomy" id="484018"/>
    <lineage>
        <taxon>Bacteria</taxon>
        <taxon>Pseudomonadati</taxon>
        <taxon>Bacteroidota</taxon>
        <taxon>Bacteroidia</taxon>
        <taxon>Bacteroidales</taxon>
        <taxon>Bacteroidaceae</taxon>
        <taxon>Phocaeicola</taxon>
    </lineage>
</organism>
<proteinExistence type="predicted"/>
<dbReference type="InterPro" id="IPR017850">
    <property type="entry name" value="Alkaline_phosphatase_core_sf"/>
</dbReference>
<dbReference type="Proteomes" id="UP000003452">
    <property type="component" value="Unassembled WGS sequence"/>
</dbReference>
<sequence length="493" mass="54706">MDRKVYCGAMLLASIVSTGCAEQKKVEEQKPNIIYFLVDDMGMGDLSLTGQKKYETPNIDKLAADGMLFTNHYCGTTVSGPSRACLMTGKHTGHTSVRGNQPGPQLLGDNEATLASVLKGAGYKTAVIGKWGIGHPIPLDDPQRKGFDLSYGYLNMWHAHNCFPEFLYRNGVKEELTGNKLALAEDGTNPWADMPEGTGVARMDARKQYAPDLFEKEALKFISDNKKNPFFIYYALNLPHANNEAAPNGCEVPSYNADIAAKDWPEVEKGFAQMMQIIDKQVGDLVAYLEKEGLADNTIIMFASDNGPHQEGGHKVDFFDSNADLRGKKRDMWDGGIRTPFIVKWPGKVKAGSTSNHLSAFWDVLPTFCDIAKVEKPAGIDGLSLLPTLLGDTAKQEKHKYLYFEFYEEGGKQAVVADNWKYIKLNVRQGKGAKPVETSLYRLTDDVSEQKDVKEEHPEMVEIMEGYIKEGHTPFPVVSLLQMDGKETNMSHD</sequence>
<evidence type="ECO:0000259" key="2">
    <source>
        <dbReference type="Pfam" id="PF00884"/>
    </source>
</evidence>
<accession>B5CWC8</accession>
<dbReference type="HOGENOM" id="CLU_006332_10_4_10"/>
<dbReference type="InterPro" id="IPR052701">
    <property type="entry name" value="GAG_Ulvan_Degrading_Sulfatases"/>
</dbReference>
<gene>
    <name evidence="3" type="ORF">BACPLE_01018</name>
</gene>
<evidence type="ECO:0000313" key="3">
    <source>
        <dbReference type="EMBL" id="EDY96575.1"/>
    </source>
</evidence>
<dbReference type="Gene3D" id="3.40.720.10">
    <property type="entry name" value="Alkaline Phosphatase, subunit A"/>
    <property type="match status" value="1"/>
</dbReference>
<evidence type="ECO:0000313" key="4">
    <source>
        <dbReference type="Proteomes" id="UP000003452"/>
    </source>
</evidence>
<dbReference type="EC" id="3.1.6.-" evidence="3"/>
<keyword evidence="3" id="KW-0378">Hydrolase</keyword>
<evidence type="ECO:0000256" key="1">
    <source>
        <dbReference type="PIRSR" id="PIRSR600917-52"/>
    </source>
</evidence>
<feature type="domain" description="Sulfatase N-terminal" evidence="2">
    <location>
        <begin position="31"/>
        <end position="373"/>
    </location>
</feature>
<comment type="caution">
    <text evidence="3">The sequence shown here is derived from an EMBL/GenBank/DDBJ whole genome shotgun (WGS) entry which is preliminary data.</text>
</comment>
<dbReference type="GeneID" id="43183542"/>
<dbReference type="RefSeq" id="WP_007558657.1">
    <property type="nucleotide sequence ID" value="NZ_DS990119.1"/>
</dbReference>
<dbReference type="EMBL" id="ABQC02000012">
    <property type="protein sequence ID" value="EDY96575.1"/>
    <property type="molecule type" value="Genomic_DNA"/>
</dbReference>
<reference evidence="3 4" key="2">
    <citation type="submission" date="2008-08" db="EMBL/GenBank/DDBJ databases">
        <authorList>
            <person name="Fulton L."/>
            <person name="Clifton S."/>
            <person name="Fulton B."/>
            <person name="Xu J."/>
            <person name="Minx P."/>
            <person name="Pepin K.H."/>
            <person name="Johnson M."/>
            <person name="Thiruvilangam P."/>
            <person name="Bhonagiri V."/>
            <person name="Nash W.E."/>
            <person name="Mardis E.R."/>
            <person name="Wilson R.K."/>
        </authorList>
    </citation>
    <scope>NUCLEOTIDE SEQUENCE [LARGE SCALE GENOMIC DNA]</scope>
    <source>
        <strain evidence="4">DSM 17135 / JCM 12973 / M2</strain>
    </source>
</reference>
<name>B5CWC8_PHOPM</name>
<dbReference type="Gene3D" id="3.30.1120.10">
    <property type="match status" value="1"/>
</dbReference>
<reference evidence="3 4" key="1">
    <citation type="submission" date="2008-08" db="EMBL/GenBank/DDBJ databases">
        <title>Draft genome sequence of Bacteroides plebeius (DSM 17135).</title>
        <authorList>
            <person name="Sudarsanam P."/>
            <person name="Ley R."/>
            <person name="Guruge J."/>
            <person name="Turnbaugh P.J."/>
            <person name="Mahowald M."/>
            <person name="Liep D."/>
            <person name="Gordon J."/>
        </authorList>
    </citation>
    <scope>NUCLEOTIDE SEQUENCE [LARGE SCALE GENOMIC DNA]</scope>
    <source>
        <strain evidence="4">DSM 17135 / JCM 12973 / M2</strain>
    </source>
</reference>